<dbReference type="AlphaFoldDB" id="A0A917DXH7"/>
<comment type="caution">
    <text evidence="1">The sequence shown here is derived from an EMBL/GenBank/DDBJ whole genome shotgun (WGS) entry which is preliminary data.</text>
</comment>
<dbReference type="GO" id="GO:0016301">
    <property type="term" value="F:kinase activity"/>
    <property type="evidence" value="ECO:0007669"/>
    <property type="project" value="UniProtKB-KW"/>
</dbReference>
<protein>
    <submittedName>
        <fullName evidence="1">HPr kinase</fullName>
    </submittedName>
</protein>
<dbReference type="RefSeq" id="WP_229750357.1">
    <property type="nucleotide sequence ID" value="NZ_BMHP01000002.1"/>
</dbReference>
<sequence length="322" mass="35423">MNFNNLAHKDKGELMIATEKRTIYKAFGLNITSEIPLPELPSISGQAPPEVKIVRGDLSKEWEQAGPHQTYYAAGHKQVLFNMPRTAIFAVQDGKRIIISPFAGAAESMIRLYLLGTCMGALLLQRNILPLHGSAVVIEGKAYAFIGESGAGKSTLAAAFVNEGYELLSDDVIAVSYSKETGTITVIPSYPQQKLWQNSIENLGMKKNKYVPLHYDAAKFAIPVSGRYCADAVQLAGVFELLPSDCEHSEINPLLNLERFPVLSLHTYRNFLVPLLGLVPWHFSVSSSIIRQARIFRLHRPASATAGFSAQDLVSQIINIIK</sequence>
<keyword evidence="1" id="KW-0808">Transferase</keyword>
<reference evidence="1" key="2">
    <citation type="submission" date="2020-09" db="EMBL/GenBank/DDBJ databases">
        <authorList>
            <person name="Sun Q."/>
            <person name="Zhou Y."/>
        </authorList>
    </citation>
    <scope>NUCLEOTIDE SEQUENCE</scope>
    <source>
        <strain evidence="1">CGMCC 1.15178</strain>
    </source>
</reference>
<evidence type="ECO:0000313" key="1">
    <source>
        <dbReference type="EMBL" id="GGD76088.1"/>
    </source>
</evidence>
<reference evidence="1" key="1">
    <citation type="journal article" date="2014" name="Int. J. Syst. Evol. Microbiol.">
        <title>Complete genome sequence of Corynebacterium casei LMG S-19264T (=DSM 44701T), isolated from a smear-ripened cheese.</title>
        <authorList>
            <consortium name="US DOE Joint Genome Institute (JGI-PGF)"/>
            <person name="Walter F."/>
            <person name="Albersmeier A."/>
            <person name="Kalinowski J."/>
            <person name="Ruckert C."/>
        </authorList>
    </citation>
    <scope>NUCLEOTIDE SEQUENCE</scope>
    <source>
        <strain evidence="1">CGMCC 1.15178</strain>
    </source>
</reference>
<dbReference type="InterPro" id="IPR027417">
    <property type="entry name" value="P-loop_NTPase"/>
</dbReference>
<gene>
    <name evidence="1" type="ORF">GCM10010911_37640</name>
</gene>
<dbReference type="SUPFAM" id="SSF53795">
    <property type="entry name" value="PEP carboxykinase-like"/>
    <property type="match status" value="1"/>
</dbReference>
<keyword evidence="2" id="KW-1185">Reference proteome</keyword>
<organism evidence="1 2">
    <name type="scientific">Paenibacillus nasutitermitis</name>
    <dbReference type="NCBI Taxonomy" id="1652958"/>
    <lineage>
        <taxon>Bacteria</taxon>
        <taxon>Bacillati</taxon>
        <taxon>Bacillota</taxon>
        <taxon>Bacilli</taxon>
        <taxon>Bacillales</taxon>
        <taxon>Paenibacillaceae</taxon>
        <taxon>Paenibacillus</taxon>
    </lineage>
</organism>
<proteinExistence type="predicted"/>
<keyword evidence="1" id="KW-0418">Kinase</keyword>
<dbReference type="EMBL" id="BMHP01000002">
    <property type="protein sequence ID" value="GGD76088.1"/>
    <property type="molecule type" value="Genomic_DNA"/>
</dbReference>
<evidence type="ECO:0000313" key="2">
    <source>
        <dbReference type="Proteomes" id="UP000612456"/>
    </source>
</evidence>
<dbReference type="Proteomes" id="UP000612456">
    <property type="component" value="Unassembled WGS sequence"/>
</dbReference>
<name>A0A917DXH7_9BACL</name>
<accession>A0A917DXH7</accession>
<dbReference type="Gene3D" id="3.40.50.300">
    <property type="entry name" value="P-loop containing nucleotide triphosphate hydrolases"/>
    <property type="match status" value="1"/>
</dbReference>